<dbReference type="EMBL" id="JBDXMI010000001">
    <property type="protein sequence ID" value="MEO9385591.1"/>
    <property type="molecule type" value="Genomic_DNA"/>
</dbReference>
<feature type="region of interest" description="Disordered" evidence="1">
    <location>
        <begin position="120"/>
        <end position="169"/>
    </location>
</feature>
<evidence type="ECO:0000313" key="3">
    <source>
        <dbReference type="Proteomes" id="UP001462502"/>
    </source>
</evidence>
<name>A0ABV0IWC8_9NEIS</name>
<evidence type="ECO:0008006" key="4">
    <source>
        <dbReference type="Google" id="ProtNLM"/>
    </source>
</evidence>
<accession>A0ABV0IWC8</accession>
<feature type="compositionally biased region" description="Basic and acidic residues" evidence="1">
    <location>
        <begin position="675"/>
        <end position="686"/>
    </location>
</feature>
<comment type="caution">
    <text evidence="2">The sequence shown here is derived from an EMBL/GenBank/DDBJ whole genome shotgun (WGS) entry which is preliminary data.</text>
</comment>
<reference evidence="2 3" key="1">
    <citation type="submission" date="2024-05" db="EMBL/GenBank/DDBJ databases">
        <authorList>
            <person name="De Oliveira J.P."/>
            <person name="Noriler S.A."/>
            <person name="De Oliveira A.G."/>
            <person name="Sipoli D.S."/>
        </authorList>
    </citation>
    <scope>NUCLEOTIDE SEQUENCE [LARGE SCALE GENOMIC DNA]</scope>
    <source>
        <strain evidence="2 3">LABIM192</strain>
    </source>
</reference>
<dbReference type="Proteomes" id="UP001462502">
    <property type="component" value="Unassembled WGS sequence"/>
</dbReference>
<feature type="compositionally biased region" description="Pro residues" evidence="1">
    <location>
        <begin position="694"/>
        <end position="710"/>
    </location>
</feature>
<evidence type="ECO:0000313" key="2">
    <source>
        <dbReference type="EMBL" id="MEO9385591.1"/>
    </source>
</evidence>
<feature type="compositionally biased region" description="Low complexity" evidence="1">
    <location>
        <begin position="711"/>
        <end position="724"/>
    </location>
</feature>
<proteinExistence type="predicted"/>
<evidence type="ECO:0000256" key="1">
    <source>
        <dbReference type="SAM" id="MobiDB-lite"/>
    </source>
</evidence>
<dbReference type="RefSeq" id="WP_347935956.1">
    <property type="nucleotide sequence ID" value="NZ_CP158160.1"/>
</dbReference>
<feature type="region of interest" description="Disordered" evidence="1">
    <location>
        <begin position="674"/>
        <end position="724"/>
    </location>
</feature>
<gene>
    <name evidence="2" type="ORF">ABI908_15940</name>
</gene>
<sequence length="799" mass="81492">MVSEFFIGLKVGATLSGVFDNAFRSARAAMDDLRKCSLRLSDAQKDLAGNVERTRRTYAGLDLARLEATLESLTRRHEAWQASLKRGQGLRLGMSAAGKVGELVAKCQLDVRGPAAPRAAVDAERRVESQAKSNAVAGNPLPQTPPQRPRPRGDEAASSSESGRIPVFPPIPLPLPKLGEALNMLPSAVGRGLQRSGDWLKALGRRANASIGRMGSSLASLARTGAEETAGLSRAAAQRIVPWVRTSADAFAQKGGKLGRDFFKHLGRGTKSGVAGTMVSVIDAGLDMYKTRESKVPDTEKKKEYLKTGGGAVGSISGSLIGGAIGALFKRPALGEAIGSIAGNYIGKGLGISAGRAAGDVVYGKSASKDKAEPEENKLLKLGALIGGVPLALAVMRSTGGTAKLGSALSKLSSLARAGAQGSAGLLRGIVPQTVKNKAQAVAQRVGSAVRAIPGRVDLGAAWGKLSALARTGTQGAAGLAKSALSRMAPQALKARALTAAQRVGGAAKSISGRIGLGAAFTKLSALARTGTQSVAGLAKTAVQRVAPIARAGASAIAQKGLGWGGKVLTSLRQQGKASIAGSIVTLIDAGLEMKKVSESKGITDAEKKKAYLKLGGTAVGAIGGSILGGAIGGTIGLAGGPAAIAGEIVGSTVGNYAGKAAGEWLGTKLGDALYGKDKPAPDKAKPPQAAMPKPQPPKPVPKPPAPPAKAPAAAHPQAQARAQQLLRIQQTAAKPPARPAAGTGAAKITFSPYISVGAGNGPGTKQQVQQAMQLSFAEFERMMKRYDADKQRRSYAAR</sequence>
<protein>
    <recommendedName>
        <fullName evidence="4">Tail tape measure protein</fullName>
    </recommendedName>
</protein>
<keyword evidence="3" id="KW-1185">Reference proteome</keyword>
<organism evidence="2 3">
    <name type="scientific">Chromobacterium phragmitis</name>
    <dbReference type="NCBI Taxonomy" id="2202141"/>
    <lineage>
        <taxon>Bacteria</taxon>
        <taxon>Pseudomonadati</taxon>
        <taxon>Pseudomonadota</taxon>
        <taxon>Betaproteobacteria</taxon>
        <taxon>Neisseriales</taxon>
        <taxon>Chromobacteriaceae</taxon>
        <taxon>Chromobacterium</taxon>
    </lineage>
</organism>